<dbReference type="AlphaFoldDB" id="S9ZV74"/>
<dbReference type="RefSeq" id="WP_021247736.1">
    <property type="nucleotide sequence ID" value="NZ_ATJV01000001.1"/>
</dbReference>
<gene>
    <name evidence="1" type="ORF">M622_01370</name>
</gene>
<reference evidence="1 2" key="1">
    <citation type="submission" date="2013-06" db="EMBL/GenBank/DDBJ databases">
        <title>Draft genome sequence of Thauera terpenica.</title>
        <authorList>
            <person name="Liu B."/>
            <person name="Frostegard A.H."/>
            <person name="Shapleigh J.P."/>
        </authorList>
    </citation>
    <scope>NUCLEOTIDE SEQUENCE [LARGE SCALE GENOMIC DNA]</scope>
    <source>
        <strain evidence="1 2">58Eu</strain>
    </source>
</reference>
<evidence type="ECO:0008006" key="3">
    <source>
        <dbReference type="Google" id="ProtNLM"/>
    </source>
</evidence>
<name>S9ZV74_9RHOO</name>
<dbReference type="EMBL" id="ATJV01000001">
    <property type="protein sequence ID" value="EPZ17447.1"/>
    <property type="molecule type" value="Genomic_DNA"/>
</dbReference>
<dbReference type="PATRIC" id="fig|1348657.5.peg.277"/>
<evidence type="ECO:0000313" key="1">
    <source>
        <dbReference type="EMBL" id="EPZ17447.1"/>
    </source>
</evidence>
<keyword evidence="2" id="KW-1185">Reference proteome</keyword>
<sequence>MSFPAFFDAVPRFKMRDPLAEFLGAAEGGVLEYAYVDVVKLAGHSCPTVAAAYVLGCRALVALYPDSIPERGGMRVELADAIDHGVTGVTASVLALLTGAAGAAGFKGVGGRFMRRGLLDFGSENTPSMRITRLDSGAAVDVDSDLSHVPGHPDLPELFSRCLRGEADAAQLRRFGELWQQRVQRILLEHWDDDAVFSVRAVA</sequence>
<dbReference type="STRING" id="1348657.M622_01370"/>
<proteinExistence type="predicted"/>
<protein>
    <recommendedName>
        <fullName evidence="3">Formylmethanofuran dehydrogenase subunit E domain-containing protein</fullName>
    </recommendedName>
</protein>
<dbReference type="OrthoDB" id="259311at2"/>
<comment type="caution">
    <text evidence="1">The sequence shown here is derived from an EMBL/GenBank/DDBJ whole genome shotgun (WGS) entry which is preliminary data.</text>
</comment>
<evidence type="ECO:0000313" key="2">
    <source>
        <dbReference type="Proteomes" id="UP000015455"/>
    </source>
</evidence>
<accession>S9ZV74</accession>
<dbReference type="Proteomes" id="UP000015455">
    <property type="component" value="Unassembled WGS sequence"/>
</dbReference>
<dbReference type="eggNOG" id="COG2191">
    <property type="taxonomic scope" value="Bacteria"/>
</dbReference>
<organism evidence="1 2">
    <name type="scientific">Thauera terpenica 58Eu</name>
    <dbReference type="NCBI Taxonomy" id="1348657"/>
    <lineage>
        <taxon>Bacteria</taxon>
        <taxon>Pseudomonadati</taxon>
        <taxon>Pseudomonadota</taxon>
        <taxon>Betaproteobacteria</taxon>
        <taxon>Rhodocyclales</taxon>
        <taxon>Zoogloeaceae</taxon>
        <taxon>Thauera</taxon>
    </lineage>
</organism>